<dbReference type="InterPro" id="IPR039425">
    <property type="entry name" value="RNA_pol_sigma-70-like"/>
</dbReference>
<keyword evidence="3" id="KW-0238">DNA-binding</keyword>
<dbReference type="Pfam" id="PF04542">
    <property type="entry name" value="Sigma70_r2"/>
    <property type="match status" value="1"/>
</dbReference>
<evidence type="ECO:0000313" key="7">
    <source>
        <dbReference type="Proteomes" id="UP000011991"/>
    </source>
</evidence>
<comment type="caution">
    <text evidence="6">The sequence shown here is derived from an EMBL/GenBank/DDBJ whole genome shotgun (WGS) entry which is preliminary data.</text>
</comment>
<dbReference type="SUPFAM" id="SSF88946">
    <property type="entry name" value="Sigma2 domain of RNA polymerase sigma factors"/>
    <property type="match status" value="1"/>
</dbReference>
<keyword evidence="7" id="KW-1185">Reference proteome</keyword>
<reference evidence="6 7" key="1">
    <citation type="journal article" date="2013" name="Mar. Genomics">
        <title>Expression of sulfatases in Rhodopirellula baltica and the diversity of sulfatases in the genus Rhodopirellula.</title>
        <authorList>
            <person name="Wegner C.E."/>
            <person name="Richter-Heitmann T."/>
            <person name="Klindworth A."/>
            <person name="Klockow C."/>
            <person name="Richter M."/>
            <person name="Achstetter T."/>
            <person name="Glockner F.O."/>
            <person name="Harder J."/>
        </authorList>
    </citation>
    <scope>NUCLEOTIDE SEQUENCE [LARGE SCALE GENOMIC DNA]</scope>
    <source>
        <strain evidence="6 7">SM1</strain>
    </source>
</reference>
<dbReference type="GO" id="GO:0016987">
    <property type="term" value="F:sigma factor activity"/>
    <property type="evidence" value="ECO:0007669"/>
    <property type="project" value="UniProtKB-KW"/>
</dbReference>
<keyword evidence="4" id="KW-0804">Transcription</keyword>
<keyword evidence="1" id="KW-0805">Transcription regulation</keyword>
<evidence type="ECO:0000256" key="2">
    <source>
        <dbReference type="ARBA" id="ARBA00023082"/>
    </source>
</evidence>
<dbReference type="PANTHER" id="PTHR43133">
    <property type="entry name" value="RNA POLYMERASE ECF-TYPE SIGMA FACTO"/>
    <property type="match status" value="1"/>
</dbReference>
<dbReference type="InterPro" id="IPR007627">
    <property type="entry name" value="RNA_pol_sigma70_r2"/>
</dbReference>
<dbReference type="Gene3D" id="1.10.1740.10">
    <property type="match status" value="1"/>
</dbReference>
<dbReference type="EMBL" id="ANOG01000222">
    <property type="protein sequence ID" value="EMI21598.1"/>
    <property type="molecule type" value="Genomic_DNA"/>
</dbReference>
<dbReference type="AlphaFoldDB" id="M5RQI2"/>
<dbReference type="PANTHER" id="PTHR43133:SF8">
    <property type="entry name" value="RNA POLYMERASE SIGMA FACTOR HI_1459-RELATED"/>
    <property type="match status" value="1"/>
</dbReference>
<evidence type="ECO:0000259" key="5">
    <source>
        <dbReference type="Pfam" id="PF04542"/>
    </source>
</evidence>
<gene>
    <name evidence="6" type="ORF">RMSM_01476</name>
</gene>
<evidence type="ECO:0000256" key="1">
    <source>
        <dbReference type="ARBA" id="ARBA00023015"/>
    </source>
</evidence>
<dbReference type="GO" id="GO:0003677">
    <property type="term" value="F:DNA binding"/>
    <property type="evidence" value="ECO:0007669"/>
    <property type="project" value="UniProtKB-KW"/>
</dbReference>
<dbReference type="InterPro" id="IPR013325">
    <property type="entry name" value="RNA_pol_sigma_r2"/>
</dbReference>
<evidence type="ECO:0000256" key="3">
    <source>
        <dbReference type="ARBA" id="ARBA00023125"/>
    </source>
</evidence>
<dbReference type="NCBIfam" id="TIGR02937">
    <property type="entry name" value="sigma70-ECF"/>
    <property type="match status" value="1"/>
</dbReference>
<evidence type="ECO:0000313" key="6">
    <source>
        <dbReference type="EMBL" id="EMI21598.1"/>
    </source>
</evidence>
<dbReference type="Proteomes" id="UP000011991">
    <property type="component" value="Unassembled WGS sequence"/>
</dbReference>
<sequence length="197" mass="22516">MSRIMSETPLSLIDRVRFSGDDASWAELVELYTPFLQRWAAKFQIQSSDCNDLVQDVLMTVHQNVNSFEHSGRSGAFRAWLRSILVHRISNYWRKRKNAAVGQGGSDFHDLLQTMSDPNSNLSQLWEREHDAFVLAHLLDRVRVRFTPTSFEAFHRTALRGESAAQVAADLKISVNAVFVAKSRILSELRRQSQTLI</sequence>
<name>M5RQI2_9BACT</name>
<organism evidence="6 7">
    <name type="scientific">Rhodopirellula maiorica SM1</name>
    <dbReference type="NCBI Taxonomy" id="1265738"/>
    <lineage>
        <taxon>Bacteria</taxon>
        <taxon>Pseudomonadati</taxon>
        <taxon>Planctomycetota</taxon>
        <taxon>Planctomycetia</taxon>
        <taxon>Pirellulales</taxon>
        <taxon>Pirellulaceae</taxon>
        <taxon>Novipirellula</taxon>
    </lineage>
</organism>
<protein>
    <submittedName>
        <fullName evidence="6">Extracytoplasmic function alternative sigma factor</fullName>
    </submittedName>
</protein>
<dbReference type="InterPro" id="IPR014284">
    <property type="entry name" value="RNA_pol_sigma-70_dom"/>
</dbReference>
<dbReference type="GO" id="GO:0006352">
    <property type="term" value="P:DNA-templated transcription initiation"/>
    <property type="evidence" value="ECO:0007669"/>
    <property type="project" value="InterPro"/>
</dbReference>
<feature type="domain" description="RNA polymerase sigma-70 region 2" evidence="5">
    <location>
        <begin position="28"/>
        <end position="97"/>
    </location>
</feature>
<evidence type="ECO:0000256" key="4">
    <source>
        <dbReference type="ARBA" id="ARBA00023163"/>
    </source>
</evidence>
<keyword evidence="2" id="KW-0731">Sigma factor</keyword>
<accession>M5RQI2</accession>
<proteinExistence type="predicted"/>
<dbReference type="PATRIC" id="fig|1265738.3.peg.1466"/>